<dbReference type="InterPro" id="IPR001789">
    <property type="entry name" value="Sig_transdc_resp-reg_receiver"/>
</dbReference>
<dbReference type="SUPFAM" id="SSF47226">
    <property type="entry name" value="Histidine-containing phosphotransfer domain, HPT domain"/>
    <property type="match status" value="1"/>
</dbReference>
<dbReference type="GO" id="GO:0000160">
    <property type="term" value="P:phosphorelay signal transduction system"/>
    <property type="evidence" value="ECO:0007669"/>
    <property type="project" value="InterPro"/>
</dbReference>
<dbReference type="RefSeq" id="WP_179588082.1">
    <property type="nucleotide sequence ID" value="NZ_JACBYR010000001.1"/>
</dbReference>
<evidence type="ECO:0000313" key="4">
    <source>
        <dbReference type="Proteomes" id="UP000542125"/>
    </source>
</evidence>
<reference evidence="3 4" key="1">
    <citation type="submission" date="2020-07" db="EMBL/GenBank/DDBJ databases">
        <title>Genomic Encyclopedia of Type Strains, Phase IV (KMG-V): Genome sequencing to study the core and pangenomes of soil and plant-associated prokaryotes.</title>
        <authorList>
            <person name="Whitman W."/>
        </authorList>
    </citation>
    <scope>NUCLEOTIDE SEQUENCE [LARGE SCALE GENOMIC DNA]</scope>
    <source>
        <strain evidence="3 4">SAS40</strain>
    </source>
</reference>
<evidence type="ECO:0000313" key="3">
    <source>
        <dbReference type="EMBL" id="NYE84396.1"/>
    </source>
</evidence>
<keyword evidence="1" id="KW-0597">Phosphoprotein</keyword>
<evidence type="ECO:0000259" key="2">
    <source>
        <dbReference type="PROSITE" id="PS50110"/>
    </source>
</evidence>
<dbReference type="PROSITE" id="PS50110">
    <property type="entry name" value="RESPONSE_REGULATORY"/>
    <property type="match status" value="1"/>
</dbReference>
<dbReference type="Gene3D" id="1.20.120.160">
    <property type="entry name" value="HPT domain"/>
    <property type="match status" value="1"/>
</dbReference>
<name>A0A7Y9IWK9_9BURK</name>
<feature type="modified residue" description="4-aspartylphosphate" evidence="1">
    <location>
        <position position="73"/>
    </location>
</feature>
<sequence>MKLSIIDIPPATQAAHRNPSSNVTVLLADASWFGRMRGAAALRRAGAHVVTATRLAQARHHLELDRVDIALLDLDGHGNGSSDILKLLQSDRPEVYTVALSAAVNDVELEALFAKGFDDFLAKPLDVDRLRVLIDTAIDARRDDVGRRFVSLGSDSDFHSPDLLPQLLAHLRDETDTLYTLLSASTLTRRQLGRRMHRVRSGLLLVGLRALADECLDLERDCELAHVEDTVLHRRGWRIARQMRALSAVQKQSHASSIVESPYAR</sequence>
<protein>
    <submittedName>
        <fullName evidence="3">CheY-like chemotaxis protein</fullName>
    </submittedName>
</protein>
<keyword evidence="4" id="KW-1185">Reference proteome</keyword>
<evidence type="ECO:0000256" key="1">
    <source>
        <dbReference type="PROSITE-ProRule" id="PRU00169"/>
    </source>
</evidence>
<dbReference type="CDD" id="cd00156">
    <property type="entry name" value="REC"/>
    <property type="match status" value="1"/>
</dbReference>
<dbReference type="Gene3D" id="3.40.50.2300">
    <property type="match status" value="1"/>
</dbReference>
<dbReference type="Proteomes" id="UP000542125">
    <property type="component" value="Unassembled WGS sequence"/>
</dbReference>
<gene>
    <name evidence="3" type="ORF">FHW18_003667</name>
</gene>
<feature type="domain" description="Response regulatory" evidence="2">
    <location>
        <begin position="24"/>
        <end position="138"/>
    </location>
</feature>
<dbReference type="SUPFAM" id="SSF52172">
    <property type="entry name" value="CheY-like"/>
    <property type="match status" value="1"/>
</dbReference>
<dbReference type="EMBL" id="JACBYR010000001">
    <property type="protein sequence ID" value="NYE84396.1"/>
    <property type="molecule type" value="Genomic_DNA"/>
</dbReference>
<organism evidence="3 4">
    <name type="scientific">Pigmentiphaga litoralis</name>
    <dbReference type="NCBI Taxonomy" id="516702"/>
    <lineage>
        <taxon>Bacteria</taxon>
        <taxon>Pseudomonadati</taxon>
        <taxon>Pseudomonadota</taxon>
        <taxon>Betaproteobacteria</taxon>
        <taxon>Burkholderiales</taxon>
        <taxon>Alcaligenaceae</taxon>
        <taxon>Pigmentiphaga</taxon>
    </lineage>
</organism>
<dbReference type="InterPro" id="IPR036641">
    <property type="entry name" value="HPT_dom_sf"/>
</dbReference>
<proteinExistence type="predicted"/>
<dbReference type="AlphaFoldDB" id="A0A7Y9IWK9"/>
<dbReference type="InterPro" id="IPR011006">
    <property type="entry name" value="CheY-like_superfamily"/>
</dbReference>
<dbReference type="SMART" id="SM00448">
    <property type="entry name" value="REC"/>
    <property type="match status" value="1"/>
</dbReference>
<comment type="caution">
    <text evidence="3">The sequence shown here is derived from an EMBL/GenBank/DDBJ whole genome shotgun (WGS) entry which is preliminary data.</text>
</comment>
<dbReference type="Pfam" id="PF00072">
    <property type="entry name" value="Response_reg"/>
    <property type="match status" value="1"/>
</dbReference>
<accession>A0A7Y9IWK9</accession>